<evidence type="ECO:0000256" key="1">
    <source>
        <dbReference type="SAM" id="MobiDB-lite"/>
    </source>
</evidence>
<dbReference type="Proteomes" id="UP000815325">
    <property type="component" value="Unassembled WGS sequence"/>
</dbReference>
<evidence type="ECO:0000313" key="2">
    <source>
        <dbReference type="EMBL" id="KAF5840127.1"/>
    </source>
</evidence>
<accession>A0ABQ7GZU1</accession>
<feature type="compositionally biased region" description="Acidic residues" evidence="1">
    <location>
        <begin position="101"/>
        <end position="112"/>
    </location>
</feature>
<dbReference type="EMBL" id="MU069523">
    <property type="protein sequence ID" value="KAF5840127.1"/>
    <property type="molecule type" value="Genomic_DNA"/>
</dbReference>
<sequence length="239" mass="26547">MGRLHTKSNDQIQDERKKLMYTRRPVIETLALVSYELQMFQRQFAPRPEGIQKQRSKSKSASKIWGVDLHKLRDVRKPKQRILGLTISKDDIPSLKMADTSDSDSDSSDEENGVTRGAARRANHHGSSGSRSGTTPHTAYSSMLASGFASQSTSRGASRPLTPIGETHRKVHHRHRKAPKWQKAIQKKNASVAFEAQSSEVETKAQQPPPVEAKTPEEEAIAAIDEDPGQAAVSRKDFD</sequence>
<gene>
    <name evidence="2" type="ORF">DUNSADRAFT_17728</name>
</gene>
<protein>
    <recommendedName>
        <fullName evidence="4">Encoded protein</fullName>
    </recommendedName>
</protein>
<name>A0ABQ7GZU1_DUNSA</name>
<comment type="caution">
    <text evidence="2">The sequence shown here is derived from an EMBL/GenBank/DDBJ whole genome shotgun (WGS) entry which is preliminary data.</text>
</comment>
<feature type="region of interest" description="Disordered" evidence="1">
    <location>
        <begin position="94"/>
        <end position="215"/>
    </location>
</feature>
<feature type="compositionally biased region" description="Low complexity" evidence="1">
    <location>
        <begin position="125"/>
        <end position="138"/>
    </location>
</feature>
<feature type="compositionally biased region" description="Polar residues" evidence="1">
    <location>
        <begin position="196"/>
        <end position="206"/>
    </location>
</feature>
<evidence type="ECO:0000313" key="3">
    <source>
        <dbReference type="Proteomes" id="UP000815325"/>
    </source>
</evidence>
<feature type="compositionally biased region" description="Basic residues" evidence="1">
    <location>
        <begin position="169"/>
        <end position="180"/>
    </location>
</feature>
<reference evidence="2" key="1">
    <citation type="submission" date="2017-08" db="EMBL/GenBank/DDBJ databases">
        <authorList>
            <person name="Polle J.E."/>
            <person name="Barry K."/>
            <person name="Cushman J."/>
            <person name="Schmutz J."/>
            <person name="Tran D."/>
            <person name="Hathwaick L.T."/>
            <person name="Yim W.C."/>
            <person name="Jenkins J."/>
            <person name="Mckie-Krisberg Z.M."/>
            <person name="Prochnik S."/>
            <person name="Lindquist E."/>
            <person name="Dockter R.B."/>
            <person name="Adam C."/>
            <person name="Molina H."/>
            <person name="Bunkerborg J."/>
            <person name="Jin E."/>
            <person name="Buchheim M."/>
            <person name="Magnuson J."/>
        </authorList>
    </citation>
    <scope>NUCLEOTIDE SEQUENCE</scope>
    <source>
        <strain evidence="2">CCAP 19/18</strain>
    </source>
</reference>
<organism evidence="2 3">
    <name type="scientific">Dunaliella salina</name>
    <name type="common">Green alga</name>
    <name type="synonym">Protococcus salinus</name>
    <dbReference type="NCBI Taxonomy" id="3046"/>
    <lineage>
        <taxon>Eukaryota</taxon>
        <taxon>Viridiplantae</taxon>
        <taxon>Chlorophyta</taxon>
        <taxon>core chlorophytes</taxon>
        <taxon>Chlorophyceae</taxon>
        <taxon>CS clade</taxon>
        <taxon>Chlamydomonadales</taxon>
        <taxon>Dunaliellaceae</taxon>
        <taxon>Dunaliella</taxon>
    </lineage>
</organism>
<feature type="compositionally biased region" description="Polar residues" evidence="1">
    <location>
        <begin position="139"/>
        <end position="156"/>
    </location>
</feature>
<evidence type="ECO:0008006" key="4">
    <source>
        <dbReference type="Google" id="ProtNLM"/>
    </source>
</evidence>
<proteinExistence type="predicted"/>
<keyword evidence="3" id="KW-1185">Reference proteome</keyword>